<reference evidence="1" key="2">
    <citation type="journal article" date="2015" name="Fish Shellfish Immunol.">
        <title>Early steps in the European eel (Anguilla anguilla)-Vibrio vulnificus interaction in the gills: Role of the RtxA13 toxin.</title>
        <authorList>
            <person name="Callol A."/>
            <person name="Pajuelo D."/>
            <person name="Ebbesson L."/>
            <person name="Teles M."/>
            <person name="MacKenzie S."/>
            <person name="Amaro C."/>
        </authorList>
    </citation>
    <scope>NUCLEOTIDE SEQUENCE</scope>
</reference>
<organism evidence="1">
    <name type="scientific">Anguilla anguilla</name>
    <name type="common">European freshwater eel</name>
    <name type="synonym">Muraena anguilla</name>
    <dbReference type="NCBI Taxonomy" id="7936"/>
    <lineage>
        <taxon>Eukaryota</taxon>
        <taxon>Metazoa</taxon>
        <taxon>Chordata</taxon>
        <taxon>Craniata</taxon>
        <taxon>Vertebrata</taxon>
        <taxon>Euteleostomi</taxon>
        <taxon>Actinopterygii</taxon>
        <taxon>Neopterygii</taxon>
        <taxon>Teleostei</taxon>
        <taxon>Anguilliformes</taxon>
        <taxon>Anguillidae</taxon>
        <taxon>Anguilla</taxon>
    </lineage>
</organism>
<evidence type="ECO:0000313" key="1">
    <source>
        <dbReference type="EMBL" id="JAG99397.1"/>
    </source>
</evidence>
<reference evidence="1" key="1">
    <citation type="submission" date="2014-11" db="EMBL/GenBank/DDBJ databases">
        <authorList>
            <person name="Amaro Gonzalez C."/>
        </authorList>
    </citation>
    <scope>NUCLEOTIDE SEQUENCE</scope>
</reference>
<accession>A0A0E9P667</accession>
<proteinExistence type="predicted"/>
<name>A0A0E9P667_ANGAN</name>
<protein>
    <submittedName>
        <fullName evidence="1">Uncharacterized protein</fullName>
    </submittedName>
</protein>
<dbReference type="EMBL" id="GBXM01109179">
    <property type="protein sequence ID" value="JAG99397.1"/>
    <property type="molecule type" value="Transcribed_RNA"/>
</dbReference>
<sequence length="15" mass="1548">MNSGAGILSLSLNRD</sequence>